<accession>A0A8T3VB48</accession>
<dbReference type="PANTHER" id="PTHR43366:SF1">
    <property type="entry name" value="PYRUVATE SYNTHASE SUBUNIT PORC"/>
    <property type="match status" value="1"/>
</dbReference>
<dbReference type="NCBIfam" id="TIGR02175">
    <property type="entry name" value="PorC_KorC"/>
    <property type="match status" value="1"/>
</dbReference>
<gene>
    <name evidence="5" type="ORF">E7Z73_04210</name>
</gene>
<dbReference type="EMBL" id="SUTE01000034">
    <property type="protein sequence ID" value="MBE6504937.1"/>
    <property type="molecule type" value="Genomic_DNA"/>
</dbReference>
<proteinExistence type="predicted"/>
<dbReference type="EC" id="1.2.7.1" evidence="1"/>
<dbReference type="Pfam" id="PF01558">
    <property type="entry name" value="POR"/>
    <property type="match status" value="1"/>
</dbReference>
<dbReference type="SUPFAM" id="SSF53323">
    <property type="entry name" value="Pyruvate-ferredoxin oxidoreductase, PFOR, domain III"/>
    <property type="match status" value="1"/>
</dbReference>
<reference evidence="5" key="1">
    <citation type="submission" date="2019-04" db="EMBL/GenBank/DDBJ databases">
        <title>Evolution of Biomass-Degrading Anaerobic Consortia Revealed by Metagenomics.</title>
        <authorList>
            <person name="Peng X."/>
        </authorList>
    </citation>
    <scope>NUCLEOTIDE SEQUENCE</scope>
    <source>
        <strain evidence="5">SIG12</strain>
    </source>
</reference>
<dbReference type="GO" id="GO:0019164">
    <property type="term" value="F:pyruvate synthase activity"/>
    <property type="evidence" value="ECO:0007669"/>
    <property type="project" value="UniProtKB-EC"/>
</dbReference>
<dbReference type="InterPro" id="IPR011894">
    <property type="entry name" value="PorC_KorC"/>
</dbReference>
<evidence type="ECO:0000313" key="5">
    <source>
        <dbReference type="EMBL" id="MBE6504937.1"/>
    </source>
</evidence>
<evidence type="ECO:0000259" key="4">
    <source>
        <dbReference type="Pfam" id="PF01558"/>
    </source>
</evidence>
<evidence type="ECO:0000256" key="3">
    <source>
        <dbReference type="ARBA" id="ARBA00049357"/>
    </source>
</evidence>
<organism evidence="5 6">
    <name type="scientific">Methanobrevibacter millerae</name>
    <dbReference type="NCBI Taxonomy" id="230361"/>
    <lineage>
        <taxon>Archaea</taxon>
        <taxon>Methanobacteriati</taxon>
        <taxon>Methanobacteriota</taxon>
        <taxon>Methanomada group</taxon>
        <taxon>Methanobacteria</taxon>
        <taxon>Methanobacteriales</taxon>
        <taxon>Methanobacteriaceae</taxon>
        <taxon>Methanobrevibacter</taxon>
    </lineage>
</organism>
<keyword evidence="2" id="KW-0560">Oxidoreductase</keyword>
<evidence type="ECO:0000256" key="1">
    <source>
        <dbReference type="ARBA" id="ARBA00012822"/>
    </source>
</evidence>
<sequence>MIEIRFHGRGGQGSVTAAEILAKAAFKDGKYSQAFPFFGVERRGAPVMAFTRIDDKPIDLRYQVYNPDYVLVLDDGLLNVVDVFSGIKDNTEVTINTETFEGSGEHKVHSIDATGIALDMLGRNIVNTIILGYFAKKTQAVTIDSLLEVIAETFPGKVGELNVEATRKAYDME</sequence>
<protein>
    <recommendedName>
        <fullName evidence="1">pyruvate synthase</fullName>
        <ecNumber evidence="1">1.2.7.1</ecNumber>
    </recommendedName>
</protein>
<dbReference type="InterPro" id="IPR019752">
    <property type="entry name" value="Pyrv/ketoisovalerate_OxRed_cat"/>
</dbReference>
<dbReference type="InterPro" id="IPR002869">
    <property type="entry name" value="Pyrv_flavodox_OxRed_cen"/>
</dbReference>
<evidence type="ECO:0000313" key="6">
    <source>
        <dbReference type="Proteomes" id="UP000762703"/>
    </source>
</evidence>
<keyword evidence="5" id="KW-0670">Pyruvate</keyword>
<dbReference type="Gene3D" id="3.40.920.10">
    <property type="entry name" value="Pyruvate-ferredoxin oxidoreductase, PFOR, domain III"/>
    <property type="match status" value="1"/>
</dbReference>
<dbReference type="InterPro" id="IPR051626">
    <property type="entry name" value="Oxidoreductase_gamma_subunit"/>
</dbReference>
<comment type="caution">
    <text evidence="5">The sequence shown here is derived from an EMBL/GenBank/DDBJ whole genome shotgun (WGS) entry which is preliminary data.</text>
</comment>
<comment type="catalytic activity">
    <reaction evidence="3">
        <text>2 oxidized [2Fe-2S]-[ferredoxin] + pyruvate + CoA = 2 reduced [2Fe-2S]-[ferredoxin] + acetyl-CoA + CO2 + H(+)</text>
        <dbReference type="Rhea" id="RHEA:12765"/>
        <dbReference type="Rhea" id="RHEA-COMP:10000"/>
        <dbReference type="Rhea" id="RHEA-COMP:10001"/>
        <dbReference type="ChEBI" id="CHEBI:15361"/>
        <dbReference type="ChEBI" id="CHEBI:15378"/>
        <dbReference type="ChEBI" id="CHEBI:16526"/>
        <dbReference type="ChEBI" id="CHEBI:33737"/>
        <dbReference type="ChEBI" id="CHEBI:33738"/>
        <dbReference type="ChEBI" id="CHEBI:57287"/>
        <dbReference type="ChEBI" id="CHEBI:57288"/>
        <dbReference type="EC" id="1.2.7.1"/>
    </reaction>
</comment>
<dbReference type="NCBIfam" id="NF006321">
    <property type="entry name" value="PRK08534.1"/>
    <property type="match status" value="1"/>
</dbReference>
<name>A0A8T3VB48_9EURY</name>
<feature type="domain" description="Pyruvate/ketoisovalerate oxidoreductase catalytic" evidence="4">
    <location>
        <begin position="10"/>
        <end position="171"/>
    </location>
</feature>
<dbReference type="AlphaFoldDB" id="A0A8T3VB48"/>
<evidence type="ECO:0000256" key="2">
    <source>
        <dbReference type="ARBA" id="ARBA00023002"/>
    </source>
</evidence>
<dbReference type="Proteomes" id="UP000762703">
    <property type="component" value="Unassembled WGS sequence"/>
</dbReference>
<dbReference type="PANTHER" id="PTHR43366">
    <property type="entry name" value="PYRUVATE SYNTHASE SUBUNIT PORC"/>
    <property type="match status" value="1"/>
</dbReference>
<dbReference type="RefSeq" id="WP_303736584.1">
    <property type="nucleotide sequence ID" value="NZ_SUTE01000034.1"/>
</dbReference>